<dbReference type="OrthoDB" id="420422at2759"/>
<dbReference type="EMBL" id="KL584703">
    <property type="protein sequence ID" value="KEQ76418.1"/>
    <property type="molecule type" value="Genomic_DNA"/>
</dbReference>
<dbReference type="GO" id="GO:0042148">
    <property type="term" value="P:DNA strand invasion"/>
    <property type="evidence" value="ECO:0007669"/>
    <property type="project" value="TreeGrafter"/>
</dbReference>
<accession>A0A074WTE0</accession>
<reference evidence="2 3" key="1">
    <citation type="journal article" date="2014" name="BMC Genomics">
        <title>Genome sequencing of four Aureobasidium pullulans varieties: biotechnological potential, stress tolerance, and description of new species.</title>
        <authorList>
            <person name="Gostin Ar C."/>
            <person name="Ohm R.A."/>
            <person name="Kogej T."/>
            <person name="Sonjak S."/>
            <person name="Turk M."/>
            <person name="Zajc J."/>
            <person name="Zalar P."/>
            <person name="Grube M."/>
            <person name="Sun H."/>
            <person name="Han J."/>
            <person name="Sharma A."/>
            <person name="Chiniquy J."/>
            <person name="Ngan C.Y."/>
            <person name="Lipzen A."/>
            <person name="Barry K."/>
            <person name="Grigoriev I.V."/>
            <person name="Gunde-Cimerman N."/>
        </authorList>
    </citation>
    <scope>NUCLEOTIDE SEQUENCE [LARGE SCALE GENOMIC DNA]</scope>
    <source>
        <strain evidence="2 3">CBS 147.97</strain>
    </source>
</reference>
<feature type="compositionally biased region" description="Polar residues" evidence="1">
    <location>
        <begin position="132"/>
        <end position="144"/>
    </location>
</feature>
<dbReference type="GeneID" id="25408913"/>
<evidence type="ECO:0000256" key="1">
    <source>
        <dbReference type="SAM" id="MobiDB-lite"/>
    </source>
</evidence>
<dbReference type="GO" id="GO:0000724">
    <property type="term" value="P:double-strand break repair via homologous recombination"/>
    <property type="evidence" value="ECO:0007669"/>
    <property type="project" value="InterPro"/>
</dbReference>
<dbReference type="PANTHER" id="PTHR46644:SF2">
    <property type="entry name" value="DNA REPAIR PROTEIN XRCC2"/>
    <property type="match status" value="1"/>
</dbReference>
<dbReference type="HOGENOM" id="CLU_046729_0_0_1"/>
<evidence type="ECO:0008006" key="4">
    <source>
        <dbReference type="Google" id="ProtNLM"/>
    </source>
</evidence>
<dbReference type="GO" id="GO:0000400">
    <property type="term" value="F:four-way junction DNA binding"/>
    <property type="evidence" value="ECO:0007669"/>
    <property type="project" value="TreeGrafter"/>
</dbReference>
<dbReference type="GO" id="GO:0005657">
    <property type="term" value="C:replication fork"/>
    <property type="evidence" value="ECO:0007669"/>
    <property type="project" value="InterPro"/>
</dbReference>
<name>A0A074WTE0_9PEZI</name>
<gene>
    <name evidence="2" type="ORF">M436DRAFT_37848</name>
</gene>
<protein>
    <recommendedName>
        <fullName evidence="4">DNA recombination and repair protein Rad51-like C-terminal domain-containing protein</fullName>
    </recommendedName>
</protein>
<evidence type="ECO:0000313" key="2">
    <source>
        <dbReference type="EMBL" id="KEQ76418.1"/>
    </source>
</evidence>
<feature type="region of interest" description="Disordered" evidence="1">
    <location>
        <begin position="95"/>
        <end position="158"/>
    </location>
</feature>
<feature type="compositionally biased region" description="Acidic residues" evidence="1">
    <location>
        <begin position="122"/>
        <end position="131"/>
    </location>
</feature>
<dbReference type="AlphaFoldDB" id="A0A074WTE0"/>
<keyword evidence="3" id="KW-1185">Reference proteome</keyword>
<dbReference type="Proteomes" id="UP000027730">
    <property type="component" value="Unassembled WGS sequence"/>
</dbReference>
<dbReference type="GO" id="GO:0033063">
    <property type="term" value="C:Rad51B-Rad51C-Rad51D-XRCC2 complex"/>
    <property type="evidence" value="ECO:0007669"/>
    <property type="project" value="InterPro"/>
</dbReference>
<dbReference type="PANTHER" id="PTHR46644">
    <property type="entry name" value="DNA REPAIR PROTEIN XRCC2"/>
    <property type="match status" value="1"/>
</dbReference>
<dbReference type="GO" id="GO:0005815">
    <property type="term" value="C:microtubule organizing center"/>
    <property type="evidence" value="ECO:0007669"/>
    <property type="project" value="TreeGrafter"/>
</dbReference>
<dbReference type="STRING" id="1043004.A0A074WTE0"/>
<dbReference type="Gene3D" id="3.40.50.300">
    <property type="entry name" value="P-loop containing nucleotide triphosphate hydrolases"/>
    <property type="match status" value="1"/>
</dbReference>
<dbReference type="InterPro" id="IPR027417">
    <property type="entry name" value="P-loop_NTPase"/>
</dbReference>
<sequence>MSAEDLGTRELGQVRGQRLDEFLATLRLLHNPSTNSKIGVPALDKLLANYTTRFDPTNLSAIPTPPIIEITSPGPKSGKTELLYWMIANLVLGSDGRDTTEHDEPRKTPDHARDQTSTDSEAQMEGDDTDLETNTTHNPTTGQPDHQIPPPSTNLREHHHTAPTTIALLVTSAPDITRLSQILLHHLLSSSPHLALPTAKSLVHSALSHIHIFQPTSLSSLIATVSSIPTYFLDPKNGSAKRRVGAIIIDSPSDYFWADKVGTQGQGQGQQGQQTQGKYPALASTLKRISTTLCTPIVFSTACLSTTSATSATSDTQASRPQLPSPFPTLPTLRLIISRHAIQGFNKDTDAETALKCKQGRVKAVREAGFGIRVNKWANEGQRDGSGDGDTAGFEVRINNKGVTVL</sequence>
<feature type="compositionally biased region" description="Basic and acidic residues" evidence="1">
    <location>
        <begin position="95"/>
        <end position="116"/>
    </location>
</feature>
<evidence type="ECO:0000313" key="3">
    <source>
        <dbReference type="Proteomes" id="UP000027730"/>
    </source>
</evidence>
<dbReference type="InterPro" id="IPR030547">
    <property type="entry name" value="XRCC2"/>
</dbReference>
<dbReference type="RefSeq" id="XP_013430709.1">
    <property type="nucleotide sequence ID" value="XM_013575255.1"/>
</dbReference>
<proteinExistence type="predicted"/>
<organism evidence="2 3">
    <name type="scientific">Aureobasidium namibiae CBS 147.97</name>
    <dbReference type="NCBI Taxonomy" id="1043004"/>
    <lineage>
        <taxon>Eukaryota</taxon>
        <taxon>Fungi</taxon>
        <taxon>Dikarya</taxon>
        <taxon>Ascomycota</taxon>
        <taxon>Pezizomycotina</taxon>
        <taxon>Dothideomycetes</taxon>
        <taxon>Dothideomycetidae</taxon>
        <taxon>Dothideales</taxon>
        <taxon>Saccotheciaceae</taxon>
        <taxon>Aureobasidium</taxon>
    </lineage>
</organism>